<evidence type="ECO:0000259" key="2">
    <source>
        <dbReference type="Pfam" id="PF14303"/>
    </source>
</evidence>
<dbReference type="EMBL" id="DS178267">
    <property type="protein sequence ID" value="EFP77076.1"/>
    <property type="molecule type" value="Genomic_DNA"/>
</dbReference>
<dbReference type="Pfam" id="PF14303">
    <property type="entry name" value="NAM-associated"/>
    <property type="match status" value="1"/>
</dbReference>
<dbReference type="KEGG" id="pgr:PGTG_03032"/>
<dbReference type="HOGENOM" id="CLU_109041_0_0_1"/>
<feature type="compositionally biased region" description="Low complexity" evidence="1">
    <location>
        <begin position="53"/>
        <end position="83"/>
    </location>
</feature>
<protein>
    <recommendedName>
        <fullName evidence="2">No apical meristem-associated C-terminal domain-containing protein</fullName>
    </recommendedName>
</protein>
<sequence>MALSLYAKLNNNKPFAYLSCYDLLSKAPKWHEYNTSMDKKNESKNKKKKKTVNEVSSSLAGSVPSSLPSSTSTPTPSADVTSDLSGDETVSGPPARPIGRKQAKVAYQEQQLQASNHENLKKMATAHTDIAAAVKNQQLMLSTQQDALQRIADEAIMNKDLTGADEDVKKYYMIQRKKILARLEESNK</sequence>
<dbReference type="PANTHER" id="PTHR45224">
    <property type="entry name" value="OS01G0527900 PROTEIN-RELATED"/>
    <property type="match status" value="1"/>
</dbReference>
<feature type="domain" description="No apical meristem-associated C-terminal" evidence="2">
    <location>
        <begin position="13"/>
        <end position="179"/>
    </location>
</feature>
<name>E3JYF1_PUCGT</name>
<evidence type="ECO:0000313" key="4">
    <source>
        <dbReference type="Proteomes" id="UP000008783"/>
    </source>
</evidence>
<organism evidence="3 4">
    <name type="scientific">Puccinia graminis f. sp. tritici (strain CRL 75-36-700-3 / race SCCL)</name>
    <name type="common">Black stem rust fungus</name>
    <dbReference type="NCBI Taxonomy" id="418459"/>
    <lineage>
        <taxon>Eukaryota</taxon>
        <taxon>Fungi</taxon>
        <taxon>Dikarya</taxon>
        <taxon>Basidiomycota</taxon>
        <taxon>Pucciniomycotina</taxon>
        <taxon>Pucciniomycetes</taxon>
        <taxon>Pucciniales</taxon>
        <taxon>Pucciniaceae</taxon>
        <taxon>Puccinia</taxon>
    </lineage>
</organism>
<dbReference type="RefSeq" id="XP_003321495.1">
    <property type="nucleotide sequence ID" value="XM_003321447.2"/>
</dbReference>
<dbReference type="GeneID" id="10529424"/>
<dbReference type="InParanoid" id="E3JYF1"/>
<dbReference type="VEuPathDB" id="FungiDB:PGTG_03032"/>
<feature type="region of interest" description="Disordered" evidence="1">
    <location>
        <begin position="35"/>
        <end position="102"/>
    </location>
</feature>
<proteinExistence type="predicted"/>
<dbReference type="PANTHER" id="PTHR45224:SF5">
    <property type="entry name" value="OS02G0311800 PROTEIN"/>
    <property type="match status" value="1"/>
</dbReference>
<accession>E3JYF1</accession>
<dbReference type="AlphaFoldDB" id="E3JYF1"/>
<dbReference type="Proteomes" id="UP000008783">
    <property type="component" value="Unassembled WGS sequence"/>
</dbReference>
<reference key="1">
    <citation type="submission" date="2007-01" db="EMBL/GenBank/DDBJ databases">
        <title>The Genome Sequence of Puccinia graminis f. sp. tritici Strain CRL 75-36-700-3.</title>
        <authorList>
            <consortium name="The Broad Institute Genome Sequencing Platform"/>
            <person name="Birren B."/>
            <person name="Lander E."/>
            <person name="Galagan J."/>
            <person name="Nusbaum C."/>
            <person name="Devon K."/>
            <person name="Cuomo C."/>
            <person name="Jaffe D."/>
            <person name="Butler J."/>
            <person name="Alvarez P."/>
            <person name="Gnerre S."/>
            <person name="Grabherr M."/>
            <person name="Mauceli E."/>
            <person name="Brockman W."/>
            <person name="Young S."/>
            <person name="LaButti K."/>
            <person name="Sykes S."/>
            <person name="DeCaprio D."/>
            <person name="Crawford M."/>
            <person name="Koehrsen M."/>
            <person name="Engels R."/>
            <person name="Montgomery P."/>
            <person name="Pearson M."/>
            <person name="Howarth C."/>
            <person name="Larson L."/>
            <person name="White J."/>
            <person name="Zeng Q."/>
            <person name="Kodira C."/>
            <person name="Yandava C."/>
            <person name="Alvarado L."/>
            <person name="O'Leary S."/>
            <person name="Szabo L."/>
            <person name="Dean R."/>
            <person name="Schein J."/>
        </authorList>
    </citation>
    <scope>NUCLEOTIDE SEQUENCE</scope>
    <source>
        <strain>CRL 75-36-700-3</strain>
    </source>
</reference>
<evidence type="ECO:0000256" key="1">
    <source>
        <dbReference type="SAM" id="MobiDB-lite"/>
    </source>
</evidence>
<reference evidence="4" key="2">
    <citation type="journal article" date="2011" name="Proc. Natl. Acad. Sci. U.S.A.">
        <title>Obligate biotrophy features unraveled by the genomic analysis of rust fungi.</title>
        <authorList>
            <person name="Duplessis S."/>
            <person name="Cuomo C.A."/>
            <person name="Lin Y.-C."/>
            <person name="Aerts A."/>
            <person name="Tisserant E."/>
            <person name="Veneault-Fourrey C."/>
            <person name="Joly D.L."/>
            <person name="Hacquard S."/>
            <person name="Amselem J."/>
            <person name="Cantarel B.L."/>
            <person name="Chiu R."/>
            <person name="Coutinho P.M."/>
            <person name="Feau N."/>
            <person name="Field M."/>
            <person name="Frey P."/>
            <person name="Gelhaye E."/>
            <person name="Goldberg J."/>
            <person name="Grabherr M.G."/>
            <person name="Kodira C.D."/>
            <person name="Kohler A."/>
            <person name="Kuees U."/>
            <person name="Lindquist E.A."/>
            <person name="Lucas S.M."/>
            <person name="Mago R."/>
            <person name="Mauceli E."/>
            <person name="Morin E."/>
            <person name="Murat C."/>
            <person name="Pangilinan J.L."/>
            <person name="Park R."/>
            <person name="Pearson M."/>
            <person name="Quesneville H."/>
            <person name="Rouhier N."/>
            <person name="Sakthikumar S."/>
            <person name="Salamov A.A."/>
            <person name="Schmutz J."/>
            <person name="Selles B."/>
            <person name="Shapiro H."/>
            <person name="Tanguay P."/>
            <person name="Tuskan G.A."/>
            <person name="Henrissat B."/>
            <person name="Van de Peer Y."/>
            <person name="Rouze P."/>
            <person name="Ellis J.G."/>
            <person name="Dodds P.N."/>
            <person name="Schein J.E."/>
            <person name="Zhong S."/>
            <person name="Hamelin R.C."/>
            <person name="Grigoriev I.V."/>
            <person name="Szabo L.J."/>
            <person name="Martin F."/>
        </authorList>
    </citation>
    <scope>NUCLEOTIDE SEQUENCE [LARGE SCALE GENOMIC DNA]</scope>
    <source>
        <strain evidence="4">CRL 75-36-700-3 / race SCCL</strain>
    </source>
</reference>
<gene>
    <name evidence="3" type="ORF">PGTG_03032</name>
</gene>
<keyword evidence="4" id="KW-1185">Reference proteome</keyword>
<feature type="compositionally biased region" description="Basic and acidic residues" evidence="1">
    <location>
        <begin position="35"/>
        <end position="44"/>
    </location>
</feature>
<evidence type="ECO:0000313" key="3">
    <source>
        <dbReference type="EMBL" id="EFP77076.1"/>
    </source>
</evidence>
<dbReference type="OrthoDB" id="10287936at2759"/>
<dbReference type="InterPro" id="IPR029466">
    <property type="entry name" value="NAM-associated_C"/>
</dbReference>